<keyword evidence="3" id="KW-1185">Reference proteome</keyword>
<evidence type="ECO:0000313" key="3">
    <source>
        <dbReference type="Proteomes" id="UP001595705"/>
    </source>
</evidence>
<comment type="caution">
    <text evidence="2">The sequence shown here is derived from an EMBL/GenBank/DDBJ whole genome shotgun (WGS) entry which is preliminary data.</text>
</comment>
<sequence length="269" mass="28794">MGDFISGNFNFSATESIAAGGCVGRGEGPSTSRTSDGKVQFENDNYRITADDNNEVTIFNKQTGENYRIWGDPHVEIDGKHAFDFWGNTTFVLDDGTRVSIATTPWDKGNNGATVASQVVIVDGGGQYATHIQGVDSNTTGDLGFYDIEVGEAAKLEVTVTEGNVIEENENGRGFVAVGSDGELQGVDQAFINATDEVKQHGTSVISELASIFQHFSGVVSLSLSGSFFSFSGSFEIGEPEPEAQPVAQVDYVPGQEEDFTFRMTMVHA</sequence>
<proteinExistence type="predicted"/>
<name>A0ABV7XLZ5_9GAMM</name>
<dbReference type="InterPro" id="IPR011086">
    <property type="entry name" value="DUF1521"/>
</dbReference>
<evidence type="ECO:0000313" key="2">
    <source>
        <dbReference type="EMBL" id="MFC3716886.1"/>
    </source>
</evidence>
<dbReference type="EMBL" id="JBHRYA010000007">
    <property type="protein sequence ID" value="MFC3716886.1"/>
    <property type="molecule type" value="Genomic_DNA"/>
</dbReference>
<feature type="domain" description="DUF1521" evidence="1">
    <location>
        <begin position="36"/>
        <end position="199"/>
    </location>
</feature>
<gene>
    <name evidence="2" type="ORF">ACFONC_12060</name>
</gene>
<evidence type="ECO:0000259" key="1">
    <source>
        <dbReference type="Pfam" id="PF07481"/>
    </source>
</evidence>
<reference evidence="3" key="1">
    <citation type="journal article" date="2019" name="Int. J. Syst. Evol. Microbiol.">
        <title>The Global Catalogue of Microorganisms (GCM) 10K type strain sequencing project: providing services to taxonomists for standard genome sequencing and annotation.</title>
        <authorList>
            <consortium name="The Broad Institute Genomics Platform"/>
            <consortium name="The Broad Institute Genome Sequencing Center for Infectious Disease"/>
            <person name="Wu L."/>
            <person name="Ma J."/>
        </authorList>
    </citation>
    <scope>NUCLEOTIDE SEQUENCE [LARGE SCALE GENOMIC DNA]</scope>
    <source>
        <strain evidence="3">KCTC 42441</strain>
    </source>
</reference>
<dbReference type="Proteomes" id="UP001595705">
    <property type="component" value="Unassembled WGS sequence"/>
</dbReference>
<organism evidence="2 3">
    <name type="scientific">Luteimonas soli</name>
    <dbReference type="NCBI Taxonomy" id="1648966"/>
    <lineage>
        <taxon>Bacteria</taxon>
        <taxon>Pseudomonadati</taxon>
        <taxon>Pseudomonadota</taxon>
        <taxon>Gammaproteobacteria</taxon>
        <taxon>Lysobacterales</taxon>
        <taxon>Lysobacteraceae</taxon>
        <taxon>Luteimonas</taxon>
    </lineage>
</organism>
<protein>
    <submittedName>
        <fullName evidence="2">DUF1521 domain-containing protein</fullName>
    </submittedName>
</protein>
<dbReference type="RefSeq" id="WP_386744367.1">
    <property type="nucleotide sequence ID" value="NZ_JBHRYA010000007.1"/>
</dbReference>
<accession>A0ABV7XLZ5</accession>
<dbReference type="Pfam" id="PF07481">
    <property type="entry name" value="DUF1521"/>
    <property type="match status" value="1"/>
</dbReference>